<keyword evidence="2" id="KW-1185">Reference proteome</keyword>
<sequence length="61" mass="7034">MEYKFGGDICWQFTFISSQSSRKCPSNSFGLYLFAMALLKIRTAKRICVTSNNIFARKTKK</sequence>
<dbReference type="AlphaFoldDB" id="A0A162F0E1"/>
<accession>A0A162F0E1</accession>
<evidence type="ECO:0000313" key="2">
    <source>
        <dbReference type="Proteomes" id="UP000076858"/>
    </source>
</evidence>
<evidence type="ECO:0000313" key="1">
    <source>
        <dbReference type="EMBL" id="KZR99592.1"/>
    </source>
</evidence>
<organism evidence="1 2">
    <name type="scientific">Daphnia magna</name>
    <dbReference type="NCBI Taxonomy" id="35525"/>
    <lineage>
        <taxon>Eukaryota</taxon>
        <taxon>Metazoa</taxon>
        <taxon>Ecdysozoa</taxon>
        <taxon>Arthropoda</taxon>
        <taxon>Crustacea</taxon>
        <taxon>Branchiopoda</taxon>
        <taxon>Diplostraca</taxon>
        <taxon>Cladocera</taxon>
        <taxon>Anomopoda</taxon>
        <taxon>Daphniidae</taxon>
        <taxon>Daphnia</taxon>
    </lineage>
</organism>
<comment type="caution">
    <text evidence="1">The sequence shown here is derived from an EMBL/GenBank/DDBJ whole genome shotgun (WGS) entry which is preliminary data.</text>
</comment>
<gene>
    <name evidence="1" type="ORF">APZ42_004476</name>
</gene>
<name>A0A162F0E1_9CRUS</name>
<reference evidence="1 2" key="1">
    <citation type="submission" date="2016-03" db="EMBL/GenBank/DDBJ databases">
        <title>EvidentialGene: Evidence-directed Construction of Genes on Genomes.</title>
        <authorList>
            <person name="Gilbert D.G."/>
            <person name="Choi J.-H."/>
            <person name="Mockaitis K."/>
            <person name="Colbourne J."/>
            <person name="Pfrender M."/>
        </authorList>
    </citation>
    <scope>NUCLEOTIDE SEQUENCE [LARGE SCALE GENOMIC DNA]</scope>
    <source>
        <strain evidence="1 2">Xinb3</strain>
        <tissue evidence="1">Complete organism</tissue>
    </source>
</reference>
<proteinExistence type="predicted"/>
<dbReference type="Proteomes" id="UP000076858">
    <property type="component" value="Unassembled WGS sequence"/>
</dbReference>
<protein>
    <submittedName>
        <fullName evidence="1">Uncharacterized protein</fullName>
    </submittedName>
</protein>
<dbReference type="EMBL" id="LRGB01013210">
    <property type="protein sequence ID" value="KZR99592.1"/>
    <property type="molecule type" value="Genomic_DNA"/>
</dbReference>